<dbReference type="InterPro" id="IPR001509">
    <property type="entry name" value="Epimerase_deHydtase"/>
</dbReference>
<name>A0AAQ3JPW8_9LILI</name>
<dbReference type="GO" id="GO:0016616">
    <property type="term" value="F:oxidoreductase activity, acting on the CH-OH group of donors, NAD or NADP as acceptor"/>
    <property type="evidence" value="ECO:0007669"/>
    <property type="project" value="TreeGrafter"/>
</dbReference>
<keyword evidence="9" id="KW-1185">Reference proteome</keyword>
<organism evidence="8 9">
    <name type="scientific">Canna indica</name>
    <name type="common">Indian-shot</name>
    <dbReference type="NCBI Taxonomy" id="4628"/>
    <lineage>
        <taxon>Eukaryota</taxon>
        <taxon>Viridiplantae</taxon>
        <taxon>Streptophyta</taxon>
        <taxon>Embryophyta</taxon>
        <taxon>Tracheophyta</taxon>
        <taxon>Spermatophyta</taxon>
        <taxon>Magnoliopsida</taxon>
        <taxon>Liliopsida</taxon>
        <taxon>Zingiberales</taxon>
        <taxon>Cannaceae</taxon>
        <taxon>Canna</taxon>
    </lineage>
</organism>
<dbReference type="EC" id="1.2.1.44" evidence="6"/>
<gene>
    <name evidence="8" type="ORF">Cni_G02740</name>
</gene>
<evidence type="ECO:0000256" key="1">
    <source>
        <dbReference type="ARBA" id="ARBA00004928"/>
    </source>
</evidence>
<feature type="domain" description="NAD-dependent epimerase/dehydratase" evidence="7">
    <location>
        <begin position="22"/>
        <end position="254"/>
    </location>
</feature>
<evidence type="ECO:0000256" key="5">
    <source>
        <dbReference type="ARBA" id="ARBA00023445"/>
    </source>
</evidence>
<comment type="similarity">
    <text evidence="5">Belongs to the NAD(P)-dependent epimerase/dehydratase family. Dihydroflavonol-4-reductase subfamily.</text>
</comment>
<dbReference type="EMBL" id="CP136890">
    <property type="protein sequence ID" value="WOK94038.1"/>
    <property type="molecule type" value="Genomic_DNA"/>
</dbReference>
<evidence type="ECO:0000256" key="3">
    <source>
        <dbReference type="ARBA" id="ARBA00023002"/>
    </source>
</evidence>
<comment type="pathway">
    <text evidence="1">Aromatic compound metabolism; phenylpropanoid biosynthesis.</text>
</comment>
<evidence type="ECO:0000313" key="8">
    <source>
        <dbReference type="EMBL" id="WOK94038.1"/>
    </source>
</evidence>
<dbReference type="PANTHER" id="PTHR10366:SF404">
    <property type="entry name" value="CINNAMOYL-COA REDUCTASE 1"/>
    <property type="match status" value="1"/>
</dbReference>
<evidence type="ECO:0000313" key="9">
    <source>
        <dbReference type="Proteomes" id="UP001327560"/>
    </source>
</evidence>
<dbReference type="Proteomes" id="UP001327560">
    <property type="component" value="Chromosome 1"/>
</dbReference>
<keyword evidence="4" id="KW-1015">Disulfide bond</keyword>
<keyword evidence="2" id="KW-0521">NADP</keyword>
<dbReference type="FunFam" id="3.40.50.720:FF:000199">
    <property type="entry name" value="Cinnamoyl-CoA reductase 1"/>
    <property type="match status" value="1"/>
</dbReference>
<dbReference type="Pfam" id="PF01370">
    <property type="entry name" value="Epimerase"/>
    <property type="match status" value="1"/>
</dbReference>
<evidence type="ECO:0000259" key="7">
    <source>
        <dbReference type="Pfam" id="PF01370"/>
    </source>
</evidence>
<sequence length="339" mass="37165">MTLDALVPVANDAVAYHRRRTVCVTGAAGYVASWLVKLLLEKGYTVKGTVRNPDDPSNAHLKAMKGAAERLILCKADLLDFAALREAVDGCQGVFHTASPVTDDPEQMVEPAVRGTRYVIEAAAEAGTARRVVFTSSVGAVTMDPNRGADVVVDESCWSDLEFCKKTNNWYCYGKAAAERAAWEAAKERGVELAVVNPVLVMGPPLQARVNASLMHVIKYLDGSAKTYANAVQGYVDVRDVAEAHVRVFEAEAAAGSRFLCIESVLHRGDLVRILAGLFPDFPVPDKCSDEKNPRRKAYKFSNRRLKKLGMQFTPIHVSLYDTVKCLQEKGHLPMHYPN</sequence>
<dbReference type="InterPro" id="IPR050425">
    <property type="entry name" value="NAD(P)_dehydrat-like"/>
</dbReference>
<keyword evidence="3" id="KW-0560">Oxidoreductase</keyword>
<evidence type="ECO:0000256" key="4">
    <source>
        <dbReference type="ARBA" id="ARBA00023157"/>
    </source>
</evidence>
<dbReference type="CDD" id="cd08958">
    <property type="entry name" value="FR_SDR_e"/>
    <property type="match status" value="1"/>
</dbReference>
<dbReference type="PANTHER" id="PTHR10366">
    <property type="entry name" value="NAD DEPENDENT EPIMERASE/DEHYDRATASE"/>
    <property type="match status" value="1"/>
</dbReference>
<evidence type="ECO:0000256" key="6">
    <source>
        <dbReference type="ARBA" id="ARBA00067006"/>
    </source>
</evidence>
<reference evidence="8 9" key="1">
    <citation type="submission" date="2023-10" db="EMBL/GenBank/DDBJ databases">
        <title>Chromosome-scale genome assembly provides insights into flower coloration mechanisms of Canna indica.</title>
        <authorList>
            <person name="Li C."/>
        </authorList>
    </citation>
    <scope>NUCLEOTIDE SEQUENCE [LARGE SCALE GENOMIC DNA]</scope>
    <source>
        <tissue evidence="8">Flower</tissue>
    </source>
</reference>
<proteinExistence type="inferred from homology"/>
<protein>
    <recommendedName>
        <fullName evidence="6">cinnamoyl-CoA reductase</fullName>
        <ecNumber evidence="6">1.2.1.44</ecNumber>
    </recommendedName>
</protein>
<dbReference type="SUPFAM" id="SSF51735">
    <property type="entry name" value="NAD(P)-binding Rossmann-fold domains"/>
    <property type="match status" value="1"/>
</dbReference>
<dbReference type="Gene3D" id="3.40.50.720">
    <property type="entry name" value="NAD(P)-binding Rossmann-like Domain"/>
    <property type="match status" value="1"/>
</dbReference>
<evidence type="ECO:0000256" key="2">
    <source>
        <dbReference type="ARBA" id="ARBA00022857"/>
    </source>
</evidence>
<dbReference type="GO" id="GO:0016621">
    <property type="term" value="F:cinnamoyl-CoA reductase activity"/>
    <property type="evidence" value="ECO:0007669"/>
    <property type="project" value="UniProtKB-EC"/>
</dbReference>
<dbReference type="InterPro" id="IPR036291">
    <property type="entry name" value="NAD(P)-bd_dom_sf"/>
</dbReference>
<accession>A0AAQ3JPW8</accession>
<dbReference type="AlphaFoldDB" id="A0AAQ3JPW8"/>